<evidence type="ECO:0000313" key="1">
    <source>
        <dbReference type="EMBL" id="JAD76342.1"/>
    </source>
</evidence>
<protein>
    <submittedName>
        <fullName evidence="1">Fdx3</fullName>
    </submittedName>
</protein>
<proteinExistence type="predicted"/>
<name>A0A0A9CXX3_ARUDO</name>
<reference evidence="1" key="1">
    <citation type="submission" date="2014-09" db="EMBL/GenBank/DDBJ databases">
        <authorList>
            <person name="Magalhaes I.L.F."/>
            <person name="Oliveira U."/>
            <person name="Santos F.R."/>
            <person name="Vidigal T.H.D.A."/>
            <person name="Brescovit A.D."/>
            <person name="Santos A.J."/>
        </authorList>
    </citation>
    <scope>NUCLEOTIDE SEQUENCE</scope>
    <source>
        <tissue evidence="1">Shoot tissue taken approximately 20 cm above the soil surface</tissue>
    </source>
</reference>
<accession>A0A0A9CXX3</accession>
<dbReference type="EMBL" id="GBRH01221553">
    <property type="protein sequence ID" value="JAD76342.1"/>
    <property type="molecule type" value="Transcribed_RNA"/>
</dbReference>
<reference evidence="1" key="2">
    <citation type="journal article" date="2015" name="Data Brief">
        <title>Shoot transcriptome of the giant reed, Arundo donax.</title>
        <authorList>
            <person name="Barrero R.A."/>
            <person name="Guerrero F.D."/>
            <person name="Moolhuijzen P."/>
            <person name="Goolsby J.A."/>
            <person name="Tidwell J."/>
            <person name="Bellgard S.E."/>
            <person name="Bellgard M.I."/>
        </authorList>
    </citation>
    <scope>NUCLEOTIDE SEQUENCE</scope>
    <source>
        <tissue evidence="1">Shoot tissue taken approximately 20 cm above the soil surface</tissue>
    </source>
</reference>
<sequence>MWMSGDSFLVICSCLNKEAFYMLLKVDHGGWDLTVFLPLILWVVRFQDVDQHICDFLHALEQC</sequence>
<dbReference type="AlphaFoldDB" id="A0A0A9CXX3"/>
<organism evidence="1">
    <name type="scientific">Arundo donax</name>
    <name type="common">Giant reed</name>
    <name type="synonym">Donax arundinaceus</name>
    <dbReference type="NCBI Taxonomy" id="35708"/>
    <lineage>
        <taxon>Eukaryota</taxon>
        <taxon>Viridiplantae</taxon>
        <taxon>Streptophyta</taxon>
        <taxon>Embryophyta</taxon>
        <taxon>Tracheophyta</taxon>
        <taxon>Spermatophyta</taxon>
        <taxon>Magnoliopsida</taxon>
        <taxon>Liliopsida</taxon>
        <taxon>Poales</taxon>
        <taxon>Poaceae</taxon>
        <taxon>PACMAD clade</taxon>
        <taxon>Arundinoideae</taxon>
        <taxon>Arundineae</taxon>
        <taxon>Arundo</taxon>
    </lineage>
</organism>